<dbReference type="InterPro" id="IPR027417">
    <property type="entry name" value="P-loop_NTPase"/>
</dbReference>
<dbReference type="Pfam" id="PF00448">
    <property type="entry name" value="SRP54"/>
    <property type="match status" value="1"/>
</dbReference>
<dbReference type="CDD" id="cd18539">
    <property type="entry name" value="SRP_G"/>
    <property type="match status" value="1"/>
</dbReference>
<dbReference type="SUPFAM" id="SSF52540">
    <property type="entry name" value="P-loop containing nucleoside triphosphate hydrolases"/>
    <property type="match status" value="1"/>
</dbReference>
<dbReference type="Pfam" id="PF02978">
    <property type="entry name" value="SRP_SPB"/>
    <property type="match status" value="1"/>
</dbReference>
<dbReference type="Gene3D" id="1.10.260.30">
    <property type="entry name" value="Signal recognition particle, SRP54 subunit, M-domain"/>
    <property type="match status" value="1"/>
</dbReference>
<dbReference type="InterPro" id="IPR036891">
    <property type="entry name" value="Signal_recog_part_SRP54_M_sf"/>
</dbReference>
<comment type="similarity">
    <text evidence="1">Belongs to the GTP-binding SRP family. SRP54 subfamily.</text>
</comment>
<dbReference type="HAMAP" id="MF_00306">
    <property type="entry name" value="SRP54"/>
    <property type="match status" value="1"/>
</dbReference>
<gene>
    <name evidence="10" type="ORF">METZ01_LOCUS19428</name>
</gene>
<evidence type="ECO:0000256" key="1">
    <source>
        <dbReference type="ARBA" id="ARBA00005450"/>
    </source>
</evidence>
<keyword evidence="4" id="KW-0694">RNA-binding</keyword>
<evidence type="ECO:0000256" key="6">
    <source>
        <dbReference type="ARBA" id="ARBA00023135"/>
    </source>
</evidence>
<dbReference type="SMART" id="SM00962">
    <property type="entry name" value="SRP54"/>
    <property type="match status" value="1"/>
</dbReference>
<dbReference type="InterPro" id="IPR022941">
    <property type="entry name" value="SRP54"/>
</dbReference>
<dbReference type="SMART" id="SM00382">
    <property type="entry name" value="AAA"/>
    <property type="match status" value="1"/>
</dbReference>
<dbReference type="NCBIfam" id="TIGR00959">
    <property type="entry name" value="ffh"/>
    <property type="match status" value="1"/>
</dbReference>
<accession>A0A381PIX9</accession>
<dbReference type="InterPro" id="IPR013822">
    <property type="entry name" value="Signal_recog_particl_SRP54_hlx"/>
</dbReference>
<evidence type="ECO:0000256" key="3">
    <source>
        <dbReference type="ARBA" id="ARBA00022801"/>
    </source>
</evidence>
<evidence type="ECO:0000256" key="2">
    <source>
        <dbReference type="ARBA" id="ARBA00022741"/>
    </source>
</evidence>
<dbReference type="GO" id="GO:0005786">
    <property type="term" value="C:signal recognition particle, endoplasmic reticulum targeting"/>
    <property type="evidence" value="ECO:0007669"/>
    <property type="project" value="UniProtKB-KW"/>
</dbReference>
<dbReference type="Gene3D" id="1.20.120.140">
    <property type="entry name" value="Signal recognition particle SRP54, nucleotide-binding domain"/>
    <property type="match status" value="1"/>
</dbReference>
<keyword evidence="7" id="KW-0687">Ribonucleoprotein</keyword>
<dbReference type="GO" id="GO:0003924">
    <property type="term" value="F:GTPase activity"/>
    <property type="evidence" value="ECO:0007669"/>
    <property type="project" value="InterPro"/>
</dbReference>
<sequence length="443" mass="48839">MFGQITERFESIFRTVRGLGKITDKNINTTVREVRRALLEADVNFTAAKTFVSRVQEKAQGTKVIQSVKPGQQFIKIIHDELVELLGQKTAELTLESSPSIILLAGLQGAGKTTTAGKLAARLKKQGKSVCLVAADIYRPAAIEQLQAVGKQIDVPVYQEATSNPAAICKRGIEEARSLKNDVVIIDSAGRLHVDGEMMNEIQAVAETVQPCEILFVADGMTGQDAVNSALAFHEALPLTGVILTKMDGDSRGGAALSILEVTGKPIKFIGTSEKMDGLDPFDPKRIADRILGFGDVVSLVEKTQDMIDEKQALDLQNKLVQNTFTLDDFRLQLQQLKNMGSIRQLMGMIPGMNQKALQQLNLDDRQMVWTEAIINSMTPEERHQPQLINGSRRLRIARGSGRPVQEINALLKQFITMKKMMKKMGKIKNFGLPEMNTVGRFN</sequence>
<evidence type="ECO:0000256" key="7">
    <source>
        <dbReference type="ARBA" id="ARBA00023274"/>
    </source>
</evidence>
<evidence type="ECO:0000256" key="5">
    <source>
        <dbReference type="ARBA" id="ARBA00023134"/>
    </source>
</evidence>
<evidence type="ECO:0000256" key="4">
    <source>
        <dbReference type="ARBA" id="ARBA00022884"/>
    </source>
</evidence>
<evidence type="ECO:0000259" key="9">
    <source>
        <dbReference type="PROSITE" id="PS00300"/>
    </source>
</evidence>
<keyword evidence="6" id="KW-0733">Signal recognition particle</keyword>
<protein>
    <recommendedName>
        <fullName evidence="8">signal-recognition-particle GTPase</fullName>
        <ecNumber evidence="8">3.6.5.4</ecNumber>
    </recommendedName>
</protein>
<name>A0A381PIX9_9ZZZZ</name>
<dbReference type="SMART" id="SM00963">
    <property type="entry name" value="SRP54_N"/>
    <property type="match status" value="1"/>
</dbReference>
<evidence type="ECO:0000313" key="10">
    <source>
        <dbReference type="EMBL" id="SUZ66574.1"/>
    </source>
</evidence>
<keyword evidence="5" id="KW-0342">GTP-binding</keyword>
<keyword evidence="2" id="KW-0547">Nucleotide-binding</keyword>
<reference evidence="10" key="1">
    <citation type="submission" date="2018-05" db="EMBL/GenBank/DDBJ databases">
        <authorList>
            <person name="Lanie J.A."/>
            <person name="Ng W.-L."/>
            <person name="Kazmierczak K.M."/>
            <person name="Andrzejewski T.M."/>
            <person name="Davidsen T.M."/>
            <person name="Wayne K.J."/>
            <person name="Tettelin H."/>
            <person name="Glass J.I."/>
            <person name="Rusch D."/>
            <person name="Podicherti R."/>
            <person name="Tsui H.-C.T."/>
            <person name="Winkler M.E."/>
        </authorList>
    </citation>
    <scope>NUCLEOTIDE SEQUENCE</scope>
</reference>
<dbReference type="InterPro" id="IPR042101">
    <property type="entry name" value="SRP54_N_sf"/>
</dbReference>
<dbReference type="InterPro" id="IPR000897">
    <property type="entry name" value="SRP54_GTPase_dom"/>
</dbReference>
<dbReference type="PANTHER" id="PTHR11564:SF5">
    <property type="entry name" value="SIGNAL RECOGNITION PARTICLE SUBUNIT SRP54"/>
    <property type="match status" value="1"/>
</dbReference>
<evidence type="ECO:0000256" key="8">
    <source>
        <dbReference type="ARBA" id="ARBA00035672"/>
    </source>
</evidence>
<organism evidence="10">
    <name type="scientific">marine metagenome</name>
    <dbReference type="NCBI Taxonomy" id="408172"/>
    <lineage>
        <taxon>unclassified sequences</taxon>
        <taxon>metagenomes</taxon>
        <taxon>ecological metagenomes</taxon>
    </lineage>
</organism>
<dbReference type="PANTHER" id="PTHR11564">
    <property type="entry name" value="SIGNAL RECOGNITION PARTICLE 54K PROTEIN SRP54"/>
    <property type="match status" value="1"/>
</dbReference>
<proteinExistence type="inferred from homology"/>
<dbReference type="GO" id="GO:0005525">
    <property type="term" value="F:GTP binding"/>
    <property type="evidence" value="ECO:0007669"/>
    <property type="project" value="UniProtKB-KW"/>
</dbReference>
<feature type="domain" description="SRP54-type proteins GTP-binding" evidence="9">
    <location>
        <begin position="266"/>
        <end position="279"/>
    </location>
</feature>
<dbReference type="SUPFAM" id="SSF47446">
    <property type="entry name" value="Signal peptide-binding domain"/>
    <property type="match status" value="1"/>
</dbReference>
<dbReference type="GO" id="GO:0006614">
    <property type="term" value="P:SRP-dependent cotranslational protein targeting to membrane"/>
    <property type="evidence" value="ECO:0007669"/>
    <property type="project" value="InterPro"/>
</dbReference>
<dbReference type="FunFam" id="3.40.50.300:FF:000022">
    <property type="entry name" value="Signal recognition particle 54 kDa subunit"/>
    <property type="match status" value="1"/>
</dbReference>
<dbReference type="EC" id="3.6.5.4" evidence="8"/>
<dbReference type="EMBL" id="UINC01000988">
    <property type="protein sequence ID" value="SUZ66574.1"/>
    <property type="molecule type" value="Genomic_DNA"/>
</dbReference>
<keyword evidence="3" id="KW-0378">Hydrolase</keyword>
<dbReference type="InterPro" id="IPR004125">
    <property type="entry name" value="Signal_recog_particle_SRP54_M"/>
</dbReference>
<dbReference type="Gene3D" id="3.40.50.300">
    <property type="entry name" value="P-loop containing nucleotide triphosphate hydrolases"/>
    <property type="match status" value="1"/>
</dbReference>
<dbReference type="InterPro" id="IPR003593">
    <property type="entry name" value="AAA+_ATPase"/>
</dbReference>
<dbReference type="Pfam" id="PF02881">
    <property type="entry name" value="SRP54_N"/>
    <property type="match status" value="1"/>
</dbReference>
<dbReference type="InterPro" id="IPR004780">
    <property type="entry name" value="SRP"/>
</dbReference>
<dbReference type="AlphaFoldDB" id="A0A381PIX9"/>
<dbReference type="GO" id="GO:0008312">
    <property type="term" value="F:7S RNA binding"/>
    <property type="evidence" value="ECO:0007669"/>
    <property type="project" value="InterPro"/>
</dbReference>
<dbReference type="PROSITE" id="PS00300">
    <property type="entry name" value="SRP54"/>
    <property type="match status" value="1"/>
</dbReference>